<keyword evidence="2" id="KW-1185">Reference proteome</keyword>
<name>A0AA47M2B2_MERPO</name>
<accession>A0AA47M2B2</accession>
<gene>
    <name evidence="1" type="ORF">N1851_032978</name>
</gene>
<dbReference type="EMBL" id="JAOPHQ010006280">
    <property type="protein sequence ID" value="KAK0132214.1"/>
    <property type="molecule type" value="Genomic_DNA"/>
</dbReference>
<dbReference type="Proteomes" id="UP001174136">
    <property type="component" value="Unassembled WGS sequence"/>
</dbReference>
<evidence type="ECO:0000313" key="1">
    <source>
        <dbReference type="EMBL" id="KAK0132214.1"/>
    </source>
</evidence>
<dbReference type="AlphaFoldDB" id="A0AA47M2B2"/>
<sequence>MLRSSGTCAVRGCTYNQTKLNNWLKLECFDHKPVRDGTVSIASQMNDEAKRNLLKNLNLKKPPKKFYVCSFHFVGKKPMQDNPYPMLILGKRPPEKRLRLSRRVDRHGTTTDEPGVMEVSEEPGPISKTFHDAQTKWSDHTLPKAPIITCGMMTAPAPERSLYVADVALKNDAAYLLYTGIPLLNSTLL</sequence>
<protein>
    <recommendedName>
        <fullName evidence="3">THAP-type domain-containing protein</fullName>
    </recommendedName>
</protein>
<comment type="caution">
    <text evidence="1">The sequence shown here is derived from an EMBL/GenBank/DDBJ whole genome shotgun (WGS) entry which is preliminary data.</text>
</comment>
<evidence type="ECO:0000313" key="2">
    <source>
        <dbReference type="Proteomes" id="UP001174136"/>
    </source>
</evidence>
<organism evidence="1 2">
    <name type="scientific">Merluccius polli</name>
    <name type="common">Benguela hake</name>
    <name type="synonym">Merluccius cadenati</name>
    <dbReference type="NCBI Taxonomy" id="89951"/>
    <lineage>
        <taxon>Eukaryota</taxon>
        <taxon>Metazoa</taxon>
        <taxon>Chordata</taxon>
        <taxon>Craniata</taxon>
        <taxon>Vertebrata</taxon>
        <taxon>Euteleostomi</taxon>
        <taxon>Actinopterygii</taxon>
        <taxon>Neopterygii</taxon>
        <taxon>Teleostei</taxon>
        <taxon>Neoteleostei</taxon>
        <taxon>Acanthomorphata</taxon>
        <taxon>Zeiogadaria</taxon>
        <taxon>Gadariae</taxon>
        <taxon>Gadiformes</taxon>
        <taxon>Gadoidei</taxon>
        <taxon>Merlucciidae</taxon>
        <taxon>Merluccius</taxon>
    </lineage>
</organism>
<proteinExistence type="predicted"/>
<reference evidence="1" key="1">
    <citation type="journal article" date="2023" name="Front. Mar. Sci.">
        <title>A new Merluccius polli reference genome to investigate the effects of global change in West African waters.</title>
        <authorList>
            <person name="Mateo J.L."/>
            <person name="Blanco-Fernandez C."/>
            <person name="Garcia-Vazquez E."/>
            <person name="Machado-Schiaffino G."/>
        </authorList>
    </citation>
    <scope>NUCLEOTIDE SEQUENCE</scope>
    <source>
        <strain evidence="1">C29</strain>
        <tissue evidence="1">Fin</tissue>
    </source>
</reference>
<evidence type="ECO:0008006" key="3">
    <source>
        <dbReference type="Google" id="ProtNLM"/>
    </source>
</evidence>